<proteinExistence type="predicted"/>
<comment type="caution">
    <text evidence="1">The sequence shown here is derived from an EMBL/GenBank/DDBJ whole genome shotgun (WGS) entry which is preliminary data.</text>
</comment>
<sequence>MNINTDPSLFHIASCKIAISLVSYTEVKEIMRNLPPNDFEISYEQWVEFINKTISKITFFTEPMPTLLRDKAIKGLIRPIAFEIVKWINYHNEFKAIDVDLQACLQWKSAGKINRLETAKKLVQSEKLDINTRFLLACKYCLTESLENTEGYSGPFLETLWTRMSNAEKDLCTKNARETYNSENYLISWWINRLKGSEDRSFPENSFFTDYNNADALYYFWSRMTDSSKRKDCLKRVLDRCLIRNENLHFWLAKMDSEDCRQRFYLTRTRKVLLYFLDWPFQHVFMNVAKLLFDYLPNEDFFNILCFIHMKVYTEVQDFDYKTLLLDFWNAATDTKKQYVRSRSYFSQVMALMGIE</sequence>
<organism evidence="1 2">
    <name type="scientific">Caerostris darwini</name>
    <dbReference type="NCBI Taxonomy" id="1538125"/>
    <lineage>
        <taxon>Eukaryota</taxon>
        <taxon>Metazoa</taxon>
        <taxon>Ecdysozoa</taxon>
        <taxon>Arthropoda</taxon>
        <taxon>Chelicerata</taxon>
        <taxon>Arachnida</taxon>
        <taxon>Araneae</taxon>
        <taxon>Araneomorphae</taxon>
        <taxon>Entelegynae</taxon>
        <taxon>Araneoidea</taxon>
        <taxon>Araneidae</taxon>
        <taxon>Caerostris</taxon>
    </lineage>
</organism>
<evidence type="ECO:0000313" key="1">
    <source>
        <dbReference type="EMBL" id="GIX87521.1"/>
    </source>
</evidence>
<gene>
    <name evidence="1" type="ORF">CDAR_549731</name>
</gene>
<reference evidence="1 2" key="1">
    <citation type="submission" date="2021-06" db="EMBL/GenBank/DDBJ databases">
        <title>Caerostris darwini draft genome.</title>
        <authorList>
            <person name="Kono N."/>
            <person name="Arakawa K."/>
        </authorList>
    </citation>
    <scope>NUCLEOTIDE SEQUENCE [LARGE SCALE GENOMIC DNA]</scope>
</reference>
<dbReference type="Proteomes" id="UP001054837">
    <property type="component" value="Unassembled WGS sequence"/>
</dbReference>
<name>A0AAV4NV82_9ARAC</name>
<protein>
    <submittedName>
        <fullName evidence="1">Uncharacterized protein</fullName>
    </submittedName>
</protein>
<keyword evidence="2" id="KW-1185">Reference proteome</keyword>
<dbReference type="EMBL" id="BPLQ01002010">
    <property type="protein sequence ID" value="GIX87521.1"/>
    <property type="molecule type" value="Genomic_DNA"/>
</dbReference>
<accession>A0AAV4NV82</accession>
<evidence type="ECO:0000313" key="2">
    <source>
        <dbReference type="Proteomes" id="UP001054837"/>
    </source>
</evidence>
<dbReference type="AlphaFoldDB" id="A0AAV4NV82"/>